<comment type="similarity">
    <text evidence="1">Belongs to the 3-oxoacid CoA-transferase subunit B family.</text>
</comment>
<proteinExistence type="inferred from homology"/>
<dbReference type="SUPFAM" id="SSF100950">
    <property type="entry name" value="NagB/RpiA/CoA transferase-like"/>
    <property type="match status" value="1"/>
</dbReference>
<organism evidence="2 3">
    <name type="scientific">Saccharopolyspora erythraea</name>
    <name type="common">Streptomyces erythraeus</name>
    <dbReference type="NCBI Taxonomy" id="1836"/>
    <lineage>
        <taxon>Bacteria</taxon>
        <taxon>Bacillati</taxon>
        <taxon>Actinomycetota</taxon>
        <taxon>Actinomycetes</taxon>
        <taxon>Pseudonocardiales</taxon>
        <taxon>Pseudonocardiaceae</taxon>
        <taxon>Saccharopolyspora</taxon>
    </lineage>
</organism>
<dbReference type="PANTHER" id="PTHR43293:SF3">
    <property type="entry name" value="CHOLESTEROL RING-CLEAVING HYDROLASE IPDB SUBUNIT"/>
    <property type="match status" value="1"/>
</dbReference>
<dbReference type="InterPro" id="IPR037171">
    <property type="entry name" value="NagB/RpiA_transferase-like"/>
</dbReference>
<keyword evidence="2" id="KW-0808">Transferase</keyword>
<reference evidence="3" key="1">
    <citation type="journal article" date="2019" name="Int. J. Syst. Evol. Microbiol.">
        <title>The Global Catalogue of Microorganisms (GCM) 10K type strain sequencing project: providing services to taxonomists for standard genome sequencing and annotation.</title>
        <authorList>
            <consortium name="The Broad Institute Genomics Platform"/>
            <consortium name="The Broad Institute Genome Sequencing Center for Infectious Disease"/>
            <person name="Wu L."/>
            <person name="Ma J."/>
        </authorList>
    </citation>
    <scope>NUCLEOTIDE SEQUENCE [LARGE SCALE GENOMIC DNA]</scope>
    <source>
        <strain evidence="3">JCM 10303</strain>
    </source>
</reference>
<accession>A0ABP3NEZ2</accession>
<gene>
    <name evidence="2" type="ORF">GCM10009533_47640</name>
</gene>
<dbReference type="Pfam" id="PF01144">
    <property type="entry name" value="CoA_trans"/>
    <property type="match status" value="1"/>
</dbReference>
<dbReference type="Gene3D" id="3.40.1080.10">
    <property type="entry name" value="Glutaconate Coenzyme A-transferase"/>
    <property type="match status" value="1"/>
</dbReference>
<name>A0ABP3NEZ2_SACER</name>
<dbReference type="EMBL" id="BAAAGS010000035">
    <property type="protein sequence ID" value="GAA0543116.1"/>
    <property type="molecule type" value="Genomic_DNA"/>
</dbReference>
<dbReference type="InterPro" id="IPR004165">
    <property type="entry name" value="CoA_trans_fam_I"/>
</dbReference>
<dbReference type="Gene3D" id="3.30.30.40">
    <property type="match status" value="1"/>
</dbReference>
<sequence length="308" mass="34069">MGEDRTATMREAVSAHVRDGDVVALEGFTHLIPVAAGHEIIRQGRRDLTLVRMTADIVFDQMLAAGVARKLVSSFVGNSAVGSLHELRRRVEHADPEPLELEEYSHYGLLGRYLAGAQGLPFYPLRSYAGSDLPRVNPNIRTVRSPFDDGTTVHAVPPLNPDVAILHAQRADAAGNTQVWGMLGGQQEVAFAARKVVVVVEEVVAPEVIRSDPNRTLIPEFVVDAVVECPRGAHPSYVQGYYERDGAFYRAWPEISRDPERLRQWLDEWVHDLADHSEYLAKLGDAHWDELIPKSALSAPVDYGAARD</sequence>
<dbReference type="RefSeq" id="WP_009946706.1">
    <property type="nucleotide sequence ID" value="NZ_BAAAGS010000035.1"/>
</dbReference>
<comment type="caution">
    <text evidence="2">The sequence shown here is derived from an EMBL/GenBank/DDBJ whole genome shotgun (WGS) entry which is preliminary data.</text>
</comment>
<dbReference type="GO" id="GO:0016740">
    <property type="term" value="F:transferase activity"/>
    <property type="evidence" value="ECO:0007669"/>
    <property type="project" value="UniProtKB-KW"/>
</dbReference>
<protein>
    <submittedName>
        <fullName evidence="2">CoA transferase subunit A</fullName>
    </submittedName>
</protein>
<dbReference type="SMART" id="SM00882">
    <property type="entry name" value="CoA_trans"/>
    <property type="match status" value="1"/>
</dbReference>
<keyword evidence="3" id="KW-1185">Reference proteome</keyword>
<evidence type="ECO:0000313" key="3">
    <source>
        <dbReference type="Proteomes" id="UP001500729"/>
    </source>
</evidence>
<dbReference type="PANTHER" id="PTHR43293">
    <property type="entry name" value="ACETATE COA-TRANSFERASE YDIF"/>
    <property type="match status" value="1"/>
</dbReference>
<evidence type="ECO:0000256" key="1">
    <source>
        <dbReference type="ARBA" id="ARBA00007047"/>
    </source>
</evidence>
<evidence type="ECO:0000313" key="2">
    <source>
        <dbReference type="EMBL" id="GAA0543116.1"/>
    </source>
</evidence>
<dbReference type="Proteomes" id="UP001500729">
    <property type="component" value="Unassembled WGS sequence"/>
</dbReference>